<dbReference type="InterPro" id="IPR021820">
    <property type="entry name" value="S-locus_recpt_kinase_C"/>
</dbReference>
<evidence type="ECO:0000313" key="4">
    <source>
        <dbReference type="Proteomes" id="UP000215914"/>
    </source>
</evidence>
<name>A0A251U5U3_HELAN</name>
<organism evidence="3 4">
    <name type="scientific">Helianthus annuus</name>
    <name type="common">Common sunflower</name>
    <dbReference type="NCBI Taxonomy" id="4232"/>
    <lineage>
        <taxon>Eukaryota</taxon>
        <taxon>Viridiplantae</taxon>
        <taxon>Streptophyta</taxon>
        <taxon>Embryophyta</taxon>
        <taxon>Tracheophyta</taxon>
        <taxon>Spermatophyta</taxon>
        <taxon>Magnoliopsida</taxon>
        <taxon>eudicotyledons</taxon>
        <taxon>Gunneridae</taxon>
        <taxon>Pentapetalae</taxon>
        <taxon>asterids</taxon>
        <taxon>campanulids</taxon>
        <taxon>Asterales</taxon>
        <taxon>Asteraceae</taxon>
        <taxon>Asteroideae</taxon>
        <taxon>Heliantheae alliance</taxon>
        <taxon>Heliantheae</taxon>
        <taxon>Helianthus</taxon>
    </lineage>
</organism>
<reference evidence="2 4" key="1">
    <citation type="journal article" date="2017" name="Nature">
        <title>The sunflower genome provides insights into oil metabolism, flowering and Asterid evolution.</title>
        <authorList>
            <person name="Badouin H."/>
            <person name="Gouzy J."/>
            <person name="Grassa C.J."/>
            <person name="Murat F."/>
            <person name="Staton S.E."/>
            <person name="Cottret L."/>
            <person name="Lelandais-Briere C."/>
            <person name="Owens G.L."/>
            <person name="Carrere S."/>
            <person name="Mayjonade B."/>
            <person name="Legrand L."/>
            <person name="Gill N."/>
            <person name="Kane N.C."/>
            <person name="Bowers J.E."/>
            <person name="Hubner S."/>
            <person name="Bellec A."/>
            <person name="Berard A."/>
            <person name="Berges H."/>
            <person name="Blanchet N."/>
            <person name="Boniface M.C."/>
            <person name="Brunel D."/>
            <person name="Catrice O."/>
            <person name="Chaidir N."/>
            <person name="Claudel C."/>
            <person name="Donnadieu C."/>
            <person name="Faraut T."/>
            <person name="Fievet G."/>
            <person name="Helmstetter N."/>
            <person name="King M."/>
            <person name="Knapp S.J."/>
            <person name="Lai Z."/>
            <person name="Le Paslier M.C."/>
            <person name="Lippi Y."/>
            <person name="Lorenzon L."/>
            <person name="Mandel J.R."/>
            <person name="Marage G."/>
            <person name="Marchand G."/>
            <person name="Marquand E."/>
            <person name="Bret-Mestries E."/>
            <person name="Morien E."/>
            <person name="Nambeesan S."/>
            <person name="Nguyen T."/>
            <person name="Pegot-Espagnet P."/>
            <person name="Pouilly N."/>
            <person name="Raftis F."/>
            <person name="Sallet E."/>
            <person name="Schiex T."/>
            <person name="Thomas J."/>
            <person name="Vandecasteele C."/>
            <person name="Vares D."/>
            <person name="Vear F."/>
            <person name="Vautrin S."/>
            <person name="Crespi M."/>
            <person name="Mangin B."/>
            <person name="Burke J.M."/>
            <person name="Salse J."/>
            <person name="Munos S."/>
            <person name="Vincourt P."/>
            <person name="Rieseberg L.H."/>
            <person name="Langlade N.B."/>
        </authorList>
    </citation>
    <scope>NUCLEOTIDE SEQUENCE [LARGE SCALE GENOMIC DNA]</scope>
    <source>
        <strain evidence="4">cv. SF193</strain>
        <tissue evidence="2">Leaves</tissue>
    </source>
</reference>
<reference evidence="3" key="2">
    <citation type="submission" date="2017-02" db="EMBL/GenBank/DDBJ databases">
        <title>Sunflower complete genome.</title>
        <authorList>
            <person name="Langlade N."/>
            <person name="Munos S."/>
        </authorList>
    </citation>
    <scope>NUCLEOTIDE SEQUENCE [LARGE SCALE GENOMIC DNA]</scope>
    <source>
        <tissue evidence="3">Leaves</tissue>
    </source>
</reference>
<dbReference type="PANTHER" id="PTHR27006">
    <property type="entry name" value="PROMASTIGOTE SURFACE ANTIGEN PROTEIN PSA"/>
    <property type="match status" value="1"/>
</dbReference>
<keyword evidence="2" id="KW-0418">Kinase</keyword>
<dbReference type="EMBL" id="CM007897">
    <property type="protein sequence ID" value="OTG18142.1"/>
    <property type="molecule type" value="Genomic_DNA"/>
</dbReference>
<protein>
    <submittedName>
        <fullName evidence="2">Non-specific serine/threonine protein kinase</fullName>
        <ecNumber evidence="2">2.7.11.1</ecNumber>
    </submittedName>
</protein>
<proteinExistence type="predicted"/>
<accession>A0A251U5U3</accession>
<dbReference type="GO" id="GO:0004674">
    <property type="term" value="F:protein serine/threonine kinase activity"/>
    <property type="evidence" value="ECO:0007669"/>
    <property type="project" value="UniProtKB-KW"/>
</dbReference>
<dbReference type="InParanoid" id="A0A251U5U3"/>
<evidence type="ECO:0000259" key="1">
    <source>
        <dbReference type="Pfam" id="PF11883"/>
    </source>
</evidence>
<dbReference type="Gramene" id="mRNA:HanXRQr2_Chr08g0331861">
    <property type="protein sequence ID" value="CDS:HanXRQr2_Chr08g0331861.1"/>
    <property type="gene ID" value="HanXRQr2_Chr08g0331861"/>
</dbReference>
<keyword evidence="4" id="KW-1185">Reference proteome</keyword>
<feature type="domain" description="S-locus receptor kinase C-terminal" evidence="1">
    <location>
        <begin position="42"/>
        <end position="84"/>
    </location>
</feature>
<keyword evidence="2" id="KW-0808">Transferase</keyword>
<evidence type="ECO:0000313" key="3">
    <source>
        <dbReference type="EMBL" id="OTG18142.1"/>
    </source>
</evidence>
<dbReference type="Proteomes" id="UP000215914">
    <property type="component" value="Chromosome 8"/>
</dbReference>
<dbReference type="EC" id="2.7.11.1" evidence="2"/>
<dbReference type="PANTHER" id="PTHR27006:SF605">
    <property type="entry name" value="COLD-RESPONSIVE PROTEIN KINASE 1-LIKE"/>
    <property type="match status" value="1"/>
</dbReference>
<keyword evidence="2" id="KW-0723">Serine/threonine-protein kinase</keyword>
<reference evidence="2" key="3">
    <citation type="submission" date="2020-06" db="EMBL/GenBank/DDBJ databases">
        <title>Helianthus annuus Genome sequencing and assembly Release 2.</title>
        <authorList>
            <person name="Gouzy J."/>
            <person name="Langlade N."/>
            <person name="Munos S."/>
        </authorList>
    </citation>
    <scope>NUCLEOTIDE SEQUENCE</scope>
    <source>
        <tissue evidence="2">Leaves</tissue>
    </source>
</reference>
<gene>
    <name evidence="3" type="ORF">HannXRQ_Chr08g0219891</name>
    <name evidence="2" type="ORF">HanXRQr2_Chr08g0331861</name>
</gene>
<dbReference type="EMBL" id="MNCJ02000323">
    <property type="protein sequence ID" value="KAF5794769.1"/>
    <property type="molecule type" value="Genomic_DNA"/>
</dbReference>
<sequence length="84" mass="9350">MFMLTYSASEVLRLVHVGLLCVQQRVEDRPNTWTVVAMLDGESSLPSPKRPAFFIQESETTSNSVLPLPSSTVNRVTLTQLDGR</sequence>
<evidence type="ECO:0000313" key="2">
    <source>
        <dbReference type="EMBL" id="KAF5794769.1"/>
    </source>
</evidence>
<dbReference type="AlphaFoldDB" id="A0A251U5U3"/>
<dbReference type="OMA" id="LNSCKAW"/>
<dbReference type="Pfam" id="PF11883">
    <property type="entry name" value="DUF3403"/>
    <property type="match status" value="1"/>
</dbReference>